<accession>A0ABT0YML5</accession>
<dbReference type="Proteomes" id="UP001165541">
    <property type="component" value="Unassembled WGS sequence"/>
</dbReference>
<gene>
    <name evidence="1" type="ORF">M8A51_10540</name>
</gene>
<name>A0ABT0YML5_9BURK</name>
<sequence length="504" mass="57521">METGLDDQDDVLVPIYFSNVFEVDEQVVDDYGAFNVALVNDLPLFVDPFLLFDSEGDKYKKLHDGIIEYLVFLKERALEGELSAGDMNQWLLFKEVKQNWLGFSQVGNGGTGLGPNFARSLATNLRTVFRNFGREATTAGSHLEKLGLLSNGVGRDHLSDFTTNLIKNFLLEYTQEFGIKHLRKEFVRRFRVDKVVFDYEARRWQSGYFELPYFNGDYVLLTPKDILTREEAWINQADMLAQFTEIQVSIPDEDLRNRVSDHFMRQIDERTKANERKEAALRTLAAHPEVLDVYIRMKEEDAPEAHAQSDIKVKVTQAQFVENVQELARQLQELRRQQPAVTGDESGDAMEEARRRVAFLKHVIEDNDGYRLFYVDGKPVKRESDLQTMFRLTWCATAFDVNAEVNNGRGPVDYKISMGKANAGLVEFKLASNTSLEKNLRNQVAIYEKASNTKRSLKVILYFSDSELDKVLRILKTLGLVGNPDIILIDANSENKPSASKAKT</sequence>
<protein>
    <submittedName>
        <fullName evidence="1">Uncharacterized protein</fullName>
    </submittedName>
</protein>
<evidence type="ECO:0000313" key="2">
    <source>
        <dbReference type="Proteomes" id="UP001165541"/>
    </source>
</evidence>
<reference evidence="1" key="1">
    <citation type="submission" date="2022-05" db="EMBL/GenBank/DDBJ databases">
        <title>Schlegelella sp. nov., isolated from mangrove soil.</title>
        <authorList>
            <person name="Liu Y."/>
            <person name="Ge X."/>
            <person name="Liu W."/>
        </authorList>
    </citation>
    <scope>NUCLEOTIDE SEQUENCE</scope>
    <source>
        <strain evidence="1">S2-27</strain>
    </source>
</reference>
<dbReference type="RefSeq" id="WP_251778173.1">
    <property type="nucleotide sequence ID" value="NZ_JAMKFE010000005.1"/>
</dbReference>
<dbReference type="EMBL" id="JAMKFE010000005">
    <property type="protein sequence ID" value="MCM5679970.1"/>
    <property type="molecule type" value="Genomic_DNA"/>
</dbReference>
<comment type="caution">
    <text evidence="1">The sequence shown here is derived from an EMBL/GenBank/DDBJ whole genome shotgun (WGS) entry which is preliminary data.</text>
</comment>
<evidence type="ECO:0000313" key="1">
    <source>
        <dbReference type="EMBL" id="MCM5679970.1"/>
    </source>
</evidence>
<proteinExistence type="predicted"/>
<keyword evidence="2" id="KW-1185">Reference proteome</keyword>
<organism evidence="1 2">
    <name type="scientific">Caldimonas mangrovi</name>
    <dbReference type="NCBI Taxonomy" id="2944811"/>
    <lineage>
        <taxon>Bacteria</taxon>
        <taxon>Pseudomonadati</taxon>
        <taxon>Pseudomonadota</taxon>
        <taxon>Betaproteobacteria</taxon>
        <taxon>Burkholderiales</taxon>
        <taxon>Sphaerotilaceae</taxon>
        <taxon>Caldimonas</taxon>
    </lineage>
</organism>